<gene>
    <name evidence="1" type="ORF">SFRICE_006416</name>
</gene>
<dbReference type="EMBL" id="ODYU01005784">
    <property type="protein sequence ID" value="SOQ47006.1"/>
    <property type="molecule type" value="Genomic_DNA"/>
</dbReference>
<name>A0A2H1W226_SPOFR</name>
<evidence type="ECO:0000313" key="1">
    <source>
        <dbReference type="EMBL" id="SOQ47006.1"/>
    </source>
</evidence>
<protein>
    <submittedName>
        <fullName evidence="1">SFRICE_006416</fullName>
    </submittedName>
</protein>
<organism evidence="1">
    <name type="scientific">Spodoptera frugiperda</name>
    <name type="common">Fall armyworm</name>
    <dbReference type="NCBI Taxonomy" id="7108"/>
    <lineage>
        <taxon>Eukaryota</taxon>
        <taxon>Metazoa</taxon>
        <taxon>Ecdysozoa</taxon>
        <taxon>Arthropoda</taxon>
        <taxon>Hexapoda</taxon>
        <taxon>Insecta</taxon>
        <taxon>Pterygota</taxon>
        <taxon>Neoptera</taxon>
        <taxon>Endopterygota</taxon>
        <taxon>Lepidoptera</taxon>
        <taxon>Glossata</taxon>
        <taxon>Ditrysia</taxon>
        <taxon>Noctuoidea</taxon>
        <taxon>Noctuidae</taxon>
        <taxon>Amphipyrinae</taxon>
        <taxon>Spodoptera</taxon>
    </lineage>
</organism>
<sequence>MNELVILQVIGHVTQGCVIQTNQGSWLNGAQLADTGRLRYWPGTGRTVCCAASVESAECGLRGVCSDRGGAGFCWLQARDYTFAPPADHRPTPILLRAEARWLGNRQACNV</sequence>
<accession>A0A2H1W226</accession>
<dbReference type="AlphaFoldDB" id="A0A2H1W226"/>
<proteinExistence type="predicted"/>
<reference evidence="1" key="1">
    <citation type="submission" date="2016-07" db="EMBL/GenBank/DDBJ databases">
        <authorList>
            <person name="Bretaudeau A."/>
        </authorList>
    </citation>
    <scope>NUCLEOTIDE SEQUENCE</scope>
    <source>
        <strain evidence="1">Rice</strain>
        <tissue evidence="1">Whole body</tissue>
    </source>
</reference>